<keyword evidence="1" id="KW-0805">Transcription regulation</keyword>
<gene>
    <name evidence="6" type="ORF">F7Q92_11665</name>
</gene>
<dbReference type="PROSITE" id="PS50977">
    <property type="entry name" value="HTH_TETR_2"/>
    <property type="match status" value="1"/>
</dbReference>
<dbReference type="SUPFAM" id="SSF48498">
    <property type="entry name" value="Tetracyclin repressor-like, C-terminal domain"/>
    <property type="match status" value="1"/>
</dbReference>
<dbReference type="InterPro" id="IPR050109">
    <property type="entry name" value="HTH-type_TetR-like_transc_reg"/>
</dbReference>
<organism evidence="6 7">
    <name type="scientific">Ideonella dechloratans</name>
    <dbReference type="NCBI Taxonomy" id="36863"/>
    <lineage>
        <taxon>Bacteria</taxon>
        <taxon>Pseudomonadati</taxon>
        <taxon>Pseudomonadota</taxon>
        <taxon>Betaproteobacteria</taxon>
        <taxon>Burkholderiales</taxon>
        <taxon>Sphaerotilaceae</taxon>
        <taxon>Ideonella</taxon>
    </lineage>
</organism>
<dbReference type="GO" id="GO:0003700">
    <property type="term" value="F:DNA-binding transcription factor activity"/>
    <property type="evidence" value="ECO:0007669"/>
    <property type="project" value="TreeGrafter"/>
</dbReference>
<evidence type="ECO:0000313" key="6">
    <source>
        <dbReference type="EMBL" id="KAB0581383.1"/>
    </source>
</evidence>
<feature type="DNA-binding region" description="H-T-H motif" evidence="4">
    <location>
        <begin position="34"/>
        <end position="53"/>
    </location>
</feature>
<keyword evidence="7" id="KW-1185">Reference proteome</keyword>
<dbReference type="Proteomes" id="UP000430120">
    <property type="component" value="Unassembled WGS sequence"/>
</dbReference>
<dbReference type="GO" id="GO:0000976">
    <property type="term" value="F:transcription cis-regulatory region binding"/>
    <property type="evidence" value="ECO:0007669"/>
    <property type="project" value="TreeGrafter"/>
</dbReference>
<dbReference type="InterPro" id="IPR025996">
    <property type="entry name" value="MT1864/Rv1816-like_C"/>
</dbReference>
<dbReference type="RefSeq" id="WP_151124320.1">
    <property type="nucleotide sequence ID" value="NZ_CP088082.1"/>
</dbReference>
<reference evidence="6 7" key="1">
    <citation type="submission" date="2019-09" db="EMBL/GenBank/DDBJ databases">
        <title>Draft genome sequences of 48 bacterial type strains from the CCUG.</title>
        <authorList>
            <person name="Tunovic T."/>
            <person name="Pineiro-Iglesias B."/>
            <person name="Unosson C."/>
            <person name="Inganas E."/>
            <person name="Ohlen M."/>
            <person name="Cardew S."/>
            <person name="Jensie-Markopoulos S."/>
            <person name="Salva-Serra F."/>
            <person name="Jaen-Luchoro D."/>
            <person name="Karlsson R."/>
            <person name="Svensson-Stadler L."/>
            <person name="Chun J."/>
            <person name="Moore E."/>
        </authorList>
    </citation>
    <scope>NUCLEOTIDE SEQUENCE [LARGE SCALE GENOMIC DNA]</scope>
    <source>
        <strain evidence="6 7">CCUG 30977</strain>
    </source>
</reference>
<dbReference type="Pfam" id="PF13305">
    <property type="entry name" value="TetR_C_33"/>
    <property type="match status" value="1"/>
</dbReference>
<dbReference type="EMBL" id="VZPB01000025">
    <property type="protein sequence ID" value="KAB0581383.1"/>
    <property type="molecule type" value="Genomic_DNA"/>
</dbReference>
<keyword evidence="2 4" id="KW-0238">DNA-binding</keyword>
<dbReference type="InterPro" id="IPR009057">
    <property type="entry name" value="Homeodomain-like_sf"/>
</dbReference>
<evidence type="ECO:0000256" key="1">
    <source>
        <dbReference type="ARBA" id="ARBA00023015"/>
    </source>
</evidence>
<evidence type="ECO:0000256" key="2">
    <source>
        <dbReference type="ARBA" id="ARBA00023125"/>
    </source>
</evidence>
<evidence type="ECO:0000256" key="3">
    <source>
        <dbReference type="ARBA" id="ARBA00023163"/>
    </source>
</evidence>
<evidence type="ECO:0000259" key="5">
    <source>
        <dbReference type="PROSITE" id="PS50977"/>
    </source>
</evidence>
<dbReference type="InterPro" id="IPR036271">
    <property type="entry name" value="Tet_transcr_reg_TetR-rel_C_sf"/>
</dbReference>
<proteinExistence type="predicted"/>
<dbReference type="PANTHER" id="PTHR30055">
    <property type="entry name" value="HTH-TYPE TRANSCRIPTIONAL REGULATOR RUTR"/>
    <property type="match status" value="1"/>
</dbReference>
<sequence length="207" mass="22378">MPPSLSSEQVLEARARIRAVAEQQFAERGIEQTSMRSIAQALGWTATALYRYYDSKEALLAATRAAALDRLSAALEAAQQGPGDVWDRSRAVGQAYVDFAFAEPAAYGLIFAYTQPQEDAYPDLAAANARSRRTMVAYVEDLVRAGQLEGDPDLLGHVYWAAMHGAVVLQMSGKLAADGPGFDAIRREGARLITKGAQPASTRGRRC</sequence>
<dbReference type="Gene3D" id="1.10.357.10">
    <property type="entry name" value="Tetracycline Repressor, domain 2"/>
    <property type="match status" value="1"/>
</dbReference>
<evidence type="ECO:0000313" key="7">
    <source>
        <dbReference type="Proteomes" id="UP000430120"/>
    </source>
</evidence>
<dbReference type="SUPFAM" id="SSF46689">
    <property type="entry name" value="Homeodomain-like"/>
    <property type="match status" value="1"/>
</dbReference>
<dbReference type="AlphaFoldDB" id="A0A643FAU4"/>
<dbReference type="Pfam" id="PF00440">
    <property type="entry name" value="TetR_N"/>
    <property type="match status" value="1"/>
</dbReference>
<comment type="caution">
    <text evidence="6">The sequence shown here is derived from an EMBL/GenBank/DDBJ whole genome shotgun (WGS) entry which is preliminary data.</text>
</comment>
<dbReference type="OrthoDB" id="270177at2"/>
<protein>
    <submittedName>
        <fullName evidence="6">TetR/AcrR family transcriptional regulator</fullName>
    </submittedName>
</protein>
<dbReference type="PANTHER" id="PTHR30055:SF234">
    <property type="entry name" value="HTH-TYPE TRANSCRIPTIONAL REGULATOR BETI"/>
    <property type="match status" value="1"/>
</dbReference>
<name>A0A643FAU4_IDEDE</name>
<dbReference type="PRINTS" id="PR00455">
    <property type="entry name" value="HTHTETR"/>
</dbReference>
<feature type="domain" description="HTH tetR-type" evidence="5">
    <location>
        <begin position="11"/>
        <end position="71"/>
    </location>
</feature>
<dbReference type="InterPro" id="IPR001647">
    <property type="entry name" value="HTH_TetR"/>
</dbReference>
<accession>A0A643FAU4</accession>
<keyword evidence="3" id="KW-0804">Transcription</keyword>
<evidence type="ECO:0000256" key="4">
    <source>
        <dbReference type="PROSITE-ProRule" id="PRU00335"/>
    </source>
</evidence>